<evidence type="ECO:0000256" key="2">
    <source>
        <dbReference type="SAM" id="MobiDB-lite"/>
    </source>
</evidence>
<dbReference type="EMBL" id="OD564623">
    <property type="protein sequence ID" value="CAD7439216.1"/>
    <property type="molecule type" value="Genomic_DNA"/>
</dbReference>
<dbReference type="PANTHER" id="PTHR22880">
    <property type="entry name" value="FALZ-RELATED BROMODOMAIN-CONTAINING PROTEINS"/>
    <property type="match status" value="1"/>
</dbReference>
<dbReference type="InterPro" id="IPR050935">
    <property type="entry name" value="Bromo_chromatin_reader"/>
</dbReference>
<dbReference type="PANTHER" id="PTHR22880:SF225">
    <property type="entry name" value="BROMODOMAIN-CONTAINING PROTEIN BET-1-RELATED"/>
    <property type="match status" value="1"/>
</dbReference>
<evidence type="ECO:0000313" key="3">
    <source>
        <dbReference type="EMBL" id="CAD7439216.1"/>
    </source>
</evidence>
<name>A0A7R9EQB0_9NEOP</name>
<proteinExistence type="predicted"/>
<feature type="region of interest" description="Disordered" evidence="2">
    <location>
        <begin position="1"/>
        <end position="44"/>
    </location>
</feature>
<evidence type="ECO:0000256" key="1">
    <source>
        <dbReference type="ARBA" id="ARBA00023117"/>
    </source>
</evidence>
<dbReference type="GO" id="GO:0006338">
    <property type="term" value="P:chromatin remodeling"/>
    <property type="evidence" value="ECO:0007669"/>
    <property type="project" value="TreeGrafter"/>
</dbReference>
<dbReference type="AlphaFoldDB" id="A0A7R9EQB0"/>
<protein>
    <submittedName>
        <fullName evidence="3">Uncharacterized protein</fullName>
    </submittedName>
</protein>
<dbReference type="GO" id="GO:0006355">
    <property type="term" value="P:regulation of DNA-templated transcription"/>
    <property type="evidence" value="ECO:0007669"/>
    <property type="project" value="TreeGrafter"/>
</dbReference>
<accession>A0A7R9EQB0</accession>
<sequence>MPGIDTHNSETTIKQQDVKEPPPRVDPPVDPVNGVVQPPVLPAPDRPGRVTNQLAFLQKNVLKVLWKHQFAWPFHQPVDAKKLNLPVCEQIIFLCKTDLL</sequence>
<dbReference type="Gene3D" id="1.20.920.10">
    <property type="entry name" value="Bromodomain-like"/>
    <property type="match status" value="1"/>
</dbReference>
<keyword evidence="1" id="KW-0103">Bromodomain</keyword>
<reference evidence="3" key="1">
    <citation type="submission" date="2020-11" db="EMBL/GenBank/DDBJ databases">
        <authorList>
            <person name="Tran Van P."/>
        </authorList>
    </citation>
    <scope>NUCLEOTIDE SEQUENCE</scope>
</reference>
<gene>
    <name evidence="3" type="ORF">TBIB3V08_LOCUS1788</name>
</gene>
<organism evidence="3">
    <name type="scientific">Timema bartmani</name>
    <dbReference type="NCBI Taxonomy" id="61472"/>
    <lineage>
        <taxon>Eukaryota</taxon>
        <taxon>Metazoa</taxon>
        <taxon>Ecdysozoa</taxon>
        <taxon>Arthropoda</taxon>
        <taxon>Hexapoda</taxon>
        <taxon>Insecta</taxon>
        <taxon>Pterygota</taxon>
        <taxon>Neoptera</taxon>
        <taxon>Polyneoptera</taxon>
        <taxon>Phasmatodea</taxon>
        <taxon>Timematodea</taxon>
        <taxon>Timematoidea</taxon>
        <taxon>Timematidae</taxon>
        <taxon>Timema</taxon>
    </lineage>
</organism>
<dbReference type="InterPro" id="IPR036427">
    <property type="entry name" value="Bromodomain-like_sf"/>
</dbReference>
<dbReference type="GO" id="GO:0005634">
    <property type="term" value="C:nucleus"/>
    <property type="evidence" value="ECO:0007669"/>
    <property type="project" value="TreeGrafter"/>
</dbReference>
<dbReference type="SUPFAM" id="SSF47370">
    <property type="entry name" value="Bromodomain"/>
    <property type="match status" value="1"/>
</dbReference>
<dbReference type="GO" id="GO:0000785">
    <property type="term" value="C:chromatin"/>
    <property type="evidence" value="ECO:0007669"/>
    <property type="project" value="TreeGrafter"/>
</dbReference>